<dbReference type="AlphaFoldDB" id="A0A4Y8PCH6"/>
<protein>
    <submittedName>
        <fullName evidence="1">Uncharacterized protein</fullName>
    </submittedName>
</protein>
<accession>A0A4Y8PCH6</accession>
<comment type="caution">
    <text evidence="1">The sequence shown here is derived from an EMBL/GenBank/DDBJ whole genome shotgun (WGS) entry which is preliminary data.</text>
</comment>
<name>A0A4Y8PCH6_9BACT</name>
<dbReference type="Proteomes" id="UP000297713">
    <property type="component" value="Unassembled WGS sequence"/>
</dbReference>
<evidence type="ECO:0000313" key="2">
    <source>
        <dbReference type="Proteomes" id="UP000297713"/>
    </source>
</evidence>
<reference evidence="1 2" key="1">
    <citation type="submission" date="2016-05" db="EMBL/GenBank/DDBJ databases">
        <title>Diversity and Homogeneity among Thermoacidophilic Verrucomicrobia Methanotrophs Linked with Geographical Origin.</title>
        <authorList>
            <person name="Erikstad H.-A."/>
            <person name="Smestad N.B."/>
            <person name="Ceballos R.M."/>
            <person name="Birkeland N.-K."/>
        </authorList>
    </citation>
    <scope>NUCLEOTIDE SEQUENCE [LARGE SCALE GENOMIC DNA]</scope>
    <source>
        <strain evidence="1 2">Phi</strain>
    </source>
</reference>
<organism evidence="1 2">
    <name type="scientific">Methylacidiphilum caldifontis</name>
    <dbReference type="NCBI Taxonomy" id="2795386"/>
    <lineage>
        <taxon>Bacteria</taxon>
        <taxon>Pseudomonadati</taxon>
        <taxon>Verrucomicrobiota</taxon>
        <taxon>Methylacidiphilae</taxon>
        <taxon>Methylacidiphilales</taxon>
        <taxon>Methylacidiphilaceae</taxon>
        <taxon>Methylacidiphilum (ex Ratnadevi et al. 2023)</taxon>
    </lineage>
</organism>
<evidence type="ECO:0000313" key="1">
    <source>
        <dbReference type="EMBL" id="TFE68943.1"/>
    </source>
</evidence>
<proteinExistence type="predicted"/>
<keyword evidence="2" id="KW-1185">Reference proteome</keyword>
<dbReference type="EMBL" id="LXQC01000136">
    <property type="protein sequence ID" value="TFE68943.1"/>
    <property type="molecule type" value="Genomic_DNA"/>
</dbReference>
<gene>
    <name evidence="1" type="ORF">A7Q10_07590</name>
</gene>
<sequence>MGVDRPKQGRLGPPVGQCFALIEERQGFLLLNPAPAAFIHRRVPQQAMHPAQPLQRLDLAQGGIQSIGNFTMHHGLNDIGLLWKNNH</sequence>